<feature type="domain" description="CxC6 like cysteine cluster associated with KDZ" evidence="2">
    <location>
        <begin position="415"/>
        <end position="478"/>
    </location>
</feature>
<dbReference type="OrthoDB" id="2527272at2759"/>
<protein>
    <recommendedName>
        <fullName evidence="2">CxC6 like cysteine cluster associated with KDZ domain-containing protein</fullName>
    </recommendedName>
</protein>
<accession>A0A5C3KAZ3</accession>
<feature type="region of interest" description="Disordered" evidence="1">
    <location>
        <begin position="114"/>
        <end position="134"/>
    </location>
</feature>
<dbReference type="Pfam" id="PF18721">
    <property type="entry name" value="CxC6"/>
    <property type="match status" value="1"/>
</dbReference>
<dbReference type="STRING" id="230819.A0A5C3KAZ3"/>
<keyword evidence="4" id="KW-1185">Reference proteome</keyword>
<evidence type="ECO:0000313" key="4">
    <source>
        <dbReference type="Proteomes" id="UP000307440"/>
    </source>
</evidence>
<evidence type="ECO:0000313" key="3">
    <source>
        <dbReference type="EMBL" id="TFK16793.1"/>
    </source>
</evidence>
<dbReference type="InterPro" id="IPR041078">
    <property type="entry name" value="Plavaka"/>
</dbReference>
<gene>
    <name evidence="3" type="ORF">FA15DRAFT_661909</name>
</gene>
<proteinExistence type="predicted"/>
<feature type="region of interest" description="Disordered" evidence="1">
    <location>
        <begin position="950"/>
        <end position="1009"/>
    </location>
</feature>
<dbReference type="EMBL" id="ML210640">
    <property type="protein sequence ID" value="TFK16793.1"/>
    <property type="molecule type" value="Genomic_DNA"/>
</dbReference>
<name>A0A5C3KAZ3_COPMA</name>
<dbReference type="Proteomes" id="UP000307440">
    <property type="component" value="Unassembled WGS sequence"/>
</dbReference>
<dbReference type="InterPro" id="IPR040898">
    <property type="entry name" value="CxC6"/>
</dbReference>
<reference evidence="3 4" key="1">
    <citation type="journal article" date="2019" name="Nat. Ecol. Evol.">
        <title>Megaphylogeny resolves global patterns of mushroom evolution.</title>
        <authorList>
            <person name="Varga T."/>
            <person name="Krizsan K."/>
            <person name="Foldi C."/>
            <person name="Dima B."/>
            <person name="Sanchez-Garcia M."/>
            <person name="Sanchez-Ramirez S."/>
            <person name="Szollosi G.J."/>
            <person name="Szarkandi J.G."/>
            <person name="Papp V."/>
            <person name="Albert L."/>
            <person name="Andreopoulos W."/>
            <person name="Angelini C."/>
            <person name="Antonin V."/>
            <person name="Barry K.W."/>
            <person name="Bougher N.L."/>
            <person name="Buchanan P."/>
            <person name="Buyck B."/>
            <person name="Bense V."/>
            <person name="Catcheside P."/>
            <person name="Chovatia M."/>
            <person name="Cooper J."/>
            <person name="Damon W."/>
            <person name="Desjardin D."/>
            <person name="Finy P."/>
            <person name="Geml J."/>
            <person name="Haridas S."/>
            <person name="Hughes K."/>
            <person name="Justo A."/>
            <person name="Karasinski D."/>
            <person name="Kautmanova I."/>
            <person name="Kiss B."/>
            <person name="Kocsube S."/>
            <person name="Kotiranta H."/>
            <person name="LaButti K.M."/>
            <person name="Lechner B.E."/>
            <person name="Liimatainen K."/>
            <person name="Lipzen A."/>
            <person name="Lukacs Z."/>
            <person name="Mihaltcheva S."/>
            <person name="Morgado L.N."/>
            <person name="Niskanen T."/>
            <person name="Noordeloos M.E."/>
            <person name="Ohm R.A."/>
            <person name="Ortiz-Santana B."/>
            <person name="Ovrebo C."/>
            <person name="Racz N."/>
            <person name="Riley R."/>
            <person name="Savchenko A."/>
            <person name="Shiryaev A."/>
            <person name="Soop K."/>
            <person name="Spirin V."/>
            <person name="Szebenyi C."/>
            <person name="Tomsovsky M."/>
            <person name="Tulloss R.E."/>
            <person name="Uehling J."/>
            <person name="Grigoriev I.V."/>
            <person name="Vagvolgyi C."/>
            <person name="Papp T."/>
            <person name="Martin F.M."/>
            <person name="Miettinen O."/>
            <person name="Hibbett D.S."/>
            <person name="Nagy L.G."/>
        </authorList>
    </citation>
    <scope>NUCLEOTIDE SEQUENCE [LARGE SCALE GENOMIC DNA]</scope>
    <source>
        <strain evidence="3 4">CBS 121175</strain>
    </source>
</reference>
<evidence type="ECO:0000259" key="2">
    <source>
        <dbReference type="Pfam" id="PF18721"/>
    </source>
</evidence>
<dbReference type="Pfam" id="PF18759">
    <property type="entry name" value="Plavaka"/>
    <property type="match status" value="1"/>
</dbReference>
<organism evidence="3 4">
    <name type="scientific">Coprinopsis marcescibilis</name>
    <name type="common">Agaric fungus</name>
    <name type="synonym">Psathyrella marcescibilis</name>
    <dbReference type="NCBI Taxonomy" id="230819"/>
    <lineage>
        <taxon>Eukaryota</taxon>
        <taxon>Fungi</taxon>
        <taxon>Dikarya</taxon>
        <taxon>Basidiomycota</taxon>
        <taxon>Agaricomycotina</taxon>
        <taxon>Agaricomycetes</taxon>
        <taxon>Agaricomycetidae</taxon>
        <taxon>Agaricales</taxon>
        <taxon>Agaricineae</taxon>
        <taxon>Psathyrellaceae</taxon>
        <taxon>Coprinopsis</taxon>
    </lineage>
</organism>
<sequence length="1310" mass="148237">MYKEWLLVDARWQEQSGVLCKRYPTLTSEIIMELFLSKGHFHRYWNKLFSPLSHYPVLEAWFNREPSTLAPTSIEAWGSSKNKPKFADLEKCLTDLGATWGGTKFVPLHSNLDSSSSSSQSTHNTHYMSSNDKKKKKKKKNFILCLLLFSRVGDSKDKLYTKKELKTRTKQPESSDSNRQEVKLLAEKMDQLAKHLDFVLYKNTGEFEGTLSPLNPQALQPLLVACPLTYECVTAIYIPKVQVLQANAVNPHGAVVNGQCNHEVTSLAGSQTRCYLNSARYLKLGSNIWGTGSLLAVFHASTEAITAYWNLSFGNVSGGLGPQVGRHHIWQAFVQESLRMIGGDCQSNLTIANSLPISQVTTAAYEAFGREGVISVADDHSCPECTHTYKDRPDALDMEEVPMEVDGAPTVNMVVVDGVVFGPTHCAFDECSEALANYRGASFCTPHKEQWGSQCHVIECGRAVVDGTKACVEHQVLWRKWQKEHSHTWLSGVRRALQRPEETCRGSVISVGVQDANWMKLNAILGLASEEHSQLGLALWFDKTSWVREDVTIDVPFDQSAKVPGRKPFTIPNFYPQPLLSVITAKLKDAEAQKSFHILPFDLRWQPDNQKEDIGVYSELYTPISFAHAHQDLMDLPPKPDCQPLHHIMALMFASDATQLATFGTTDLWPVYMFVGNKSTYQHCKPTMKIGKQVAYLEKLPDNLKDFIHANAGKDWPKDQYVKLTTHCKRELCHAQWNIMLDDNFLAAYQHGIVVKWCDGIERRFYPRIFTYSADYPEKSIDFLTAFMLLIVYSQEHLSQQSGKWVNVLAPDALSPETSFVKWVQFMIWNSDRSRFNVFGVICTDILHESELGVWKAILIQLLHLLQVMNGTQTSTFDMCALFLYLIGLAKLQMHTNQTLELLKEWMTLLGQAVCDFEQSPCKDYKTQELKKELQTCQCQEAKQVAQKGATTGISHQRQKSVDPCSQKQSTATKRKTTGDDDRDSKHVKHRKVAPDYPNVQDREDSPADLREADVDQDVGADVIVNTETGAADKKEKTLSLSTYVFHSLGDMLNSIKLWGTTDSYSTQIISEVQLSKNKPEESSNANVLHSNETESFLLKLKAHLLCIEQTGSSPTSPSVDQVSYTTYDVWQDQDTINPDTVQRDLMVLWEPNPDDGVTGHHFHYGCVLSVFHANIICTSAYIPTLVRLNKLWFLDLADVIRACHIMPRFSLGMVKNPEDPIDSCCTQDQLDWKEYYVNRFVDRDMVMHYHWGLGMGHRVEDMEPFPYLEEDSDGYISGSEGEEGPLFARQDGFETESDDRLKEAIFVQE</sequence>
<evidence type="ECO:0000256" key="1">
    <source>
        <dbReference type="SAM" id="MobiDB-lite"/>
    </source>
</evidence>